<gene>
    <name evidence="1" type="ORF">JJL49_08220</name>
</gene>
<accession>A0ACC5RL25</accession>
<keyword evidence="2" id="KW-1185">Reference proteome</keyword>
<dbReference type="EMBL" id="JAEOXF010000003">
    <property type="protein sequence ID" value="MBK4725205.1"/>
    <property type="molecule type" value="Genomic_DNA"/>
</dbReference>
<organism evidence="1 2">
    <name type="scientific">Enterobacter agglomerans</name>
    <name type="common">Erwinia herbicola</name>
    <name type="synonym">Pantoea agglomerans</name>
    <dbReference type="NCBI Taxonomy" id="549"/>
    <lineage>
        <taxon>Bacteria</taxon>
        <taxon>Pseudomonadati</taxon>
        <taxon>Pseudomonadota</taxon>
        <taxon>Gammaproteobacteria</taxon>
        <taxon>Enterobacterales</taxon>
        <taxon>Erwiniaceae</taxon>
        <taxon>Pantoea</taxon>
        <taxon>Pantoea agglomerans group</taxon>
    </lineage>
</organism>
<evidence type="ECO:0000313" key="1">
    <source>
        <dbReference type="EMBL" id="MBK4725205.1"/>
    </source>
</evidence>
<name>A0ACC5RL25_ENTAG</name>
<reference evidence="1" key="1">
    <citation type="submission" date="2021-01" db="EMBL/GenBank/DDBJ databases">
        <title>Draft genome of Pantoea agglomerans Eh 335.</title>
        <authorList>
            <person name="Emsley S.A."/>
            <person name="Oline D.K."/>
            <person name="Saw J.H."/>
            <person name="Ushijima B."/>
            <person name="Videau P."/>
            <person name="Koyack M.J."/>
        </authorList>
    </citation>
    <scope>NUCLEOTIDE SEQUENCE</scope>
    <source>
        <strain evidence="1">Eh 335</strain>
    </source>
</reference>
<proteinExistence type="predicted"/>
<protein>
    <submittedName>
        <fullName evidence="1">Type VI secretion system ImpA family N-terminal domain-containing protein</fullName>
    </submittedName>
</protein>
<sequence length="463" mass="51848">MNKLSERYLKTGGDPTMLPEYISLNDEMSKFAHSARPDVDWTRVQKLCLALFERNGVELQTAAWYTQVRIQLAGLSGLNEGLAILEALISHKWGTLWPKQGHARMEILSSLSRRIQQLMRTLPINYSDINLSQLYQAEHLLARLNEVLDQRELKQLSQFDVLATLMHSIAIRLENSDVAGKNSTSVAGTPLAKGISSTVAKLGVVLPEAVAEPPVLTPKETEEPVKLVYVAQPKAVMQIPFKNMPWKPFAAGMSVMLVVGSAVQLGWDKVFPPNPLLLQLEASVMPLATPLSPGQRQVLLQSQPPLAENFVEQTQQQLERVEGYSPDWPLAYGQGLINQLQSFKPEDEAAKQLVQKWQQQLNAAALPADVMSGWHQGMSKLQQLSAKLNTLDSERGKYITVSELKSVIYSARQAFNRSIPVEEQLRLYSVSSSDIQKRQTEMALEQLQKRYFLLNQEKGKESL</sequence>
<dbReference type="Proteomes" id="UP000633731">
    <property type="component" value="Unassembled WGS sequence"/>
</dbReference>
<evidence type="ECO:0000313" key="2">
    <source>
        <dbReference type="Proteomes" id="UP000633731"/>
    </source>
</evidence>
<comment type="caution">
    <text evidence="1">The sequence shown here is derived from an EMBL/GenBank/DDBJ whole genome shotgun (WGS) entry which is preliminary data.</text>
</comment>